<dbReference type="InterPro" id="IPR000515">
    <property type="entry name" value="MetI-like"/>
</dbReference>
<evidence type="ECO:0000256" key="1">
    <source>
        <dbReference type="ARBA" id="ARBA00004141"/>
    </source>
</evidence>
<dbReference type="EMBL" id="CP109134">
    <property type="protein sequence ID" value="WSD06904.1"/>
    <property type="molecule type" value="Genomic_DNA"/>
</dbReference>
<feature type="region of interest" description="Disordered" evidence="7">
    <location>
        <begin position="1"/>
        <end position="56"/>
    </location>
</feature>
<keyword evidence="3 6" id="KW-0812">Transmembrane</keyword>
<feature type="transmembrane region" description="Helical" evidence="6">
    <location>
        <begin position="115"/>
        <end position="136"/>
    </location>
</feature>
<feature type="transmembrane region" description="Helical" evidence="6">
    <location>
        <begin position="273"/>
        <end position="292"/>
    </location>
</feature>
<evidence type="ECO:0000256" key="4">
    <source>
        <dbReference type="ARBA" id="ARBA00022989"/>
    </source>
</evidence>
<evidence type="ECO:0000256" key="6">
    <source>
        <dbReference type="RuleBase" id="RU363032"/>
    </source>
</evidence>
<keyword evidence="2 6" id="KW-0813">Transport</keyword>
<feature type="transmembrane region" description="Helical" evidence="6">
    <location>
        <begin position="246"/>
        <end position="266"/>
    </location>
</feature>
<feature type="transmembrane region" description="Helical" evidence="6">
    <location>
        <begin position="177"/>
        <end position="198"/>
    </location>
</feature>
<dbReference type="CDD" id="cd06261">
    <property type="entry name" value="TM_PBP2"/>
    <property type="match status" value="1"/>
</dbReference>
<keyword evidence="10" id="KW-1185">Reference proteome</keyword>
<name>A0ABZ1GP32_9ACTN</name>
<comment type="similarity">
    <text evidence="6">Belongs to the binding-protein-dependent transport system permease family.</text>
</comment>
<evidence type="ECO:0000256" key="5">
    <source>
        <dbReference type="ARBA" id="ARBA00023136"/>
    </source>
</evidence>
<sequence>MSASSRRRTPRERRPPGEHEAKGGLAFRNGDEDRNQDEHSGGDSGGGGAGKGAAGSVSSAADASRVTWRKLTLLPVVLIILLFATWLWFTQADLDALSENALSDGQVTKALRQHVVLTVISTFFVLIIAIPSGILLTRPALRRAAPAVMAFANMGQATPAIGLLALLVIWLGIGRRAALIGIIAYAVLPVLSNTIAGLRANDPTLLEAARGIGMSPPGVLARVELPLAVPLILAGVRTALVLNVGTATLATFGGGGGLGVLITTGITSQRMPVLVLGSILTVALALLVDWLASLAELLLRPRGLEADA</sequence>
<evidence type="ECO:0000313" key="9">
    <source>
        <dbReference type="EMBL" id="WSD06904.1"/>
    </source>
</evidence>
<accession>A0ABZ1GP32</accession>
<evidence type="ECO:0000256" key="7">
    <source>
        <dbReference type="SAM" id="MobiDB-lite"/>
    </source>
</evidence>
<dbReference type="Gene3D" id="1.10.3720.10">
    <property type="entry name" value="MetI-like"/>
    <property type="match status" value="1"/>
</dbReference>
<dbReference type="PROSITE" id="PS50928">
    <property type="entry name" value="ABC_TM1"/>
    <property type="match status" value="1"/>
</dbReference>
<protein>
    <submittedName>
        <fullName evidence="9">ABC transporter permease</fullName>
    </submittedName>
</protein>
<feature type="compositionally biased region" description="Gly residues" evidence="7">
    <location>
        <begin position="42"/>
        <end position="53"/>
    </location>
</feature>
<proteinExistence type="inferred from homology"/>
<evidence type="ECO:0000313" key="10">
    <source>
        <dbReference type="Proteomes" id="UP001335325"/>
    </source>
</evidence>
<feature type="compositionally biased region" description="Basic and acidic residues" evidence="7">
    <location>
        <begin position="12"/>
        <end position="22"/>
    </location>
</feature>
<feature type="domain" description="ABC transmembrane type-1" evidence="8">
    <location>
        <begin position="111"/>
        <end position="292"/>
    </location>
</feature>
<evidence type="ECO:0000259" key="8">
    <source>
        <dbReference type="PROSITE" id="PS50928"/>
    </source>
</evidence>
<feature type="transmembrane region" description="Helical" evidence="6">
    <location>
        <begin position="219"/>
        <end position="240"/>
    </location>
</feature>
<organism evidence="9 10">
    <name type="scientific">Streptomyces hirsutus</name>
    <dbReference type="NCBI Taxonomy" id="35620"/>
    <lineage>
        <taxon>Bacteria</taxon>
        <taxon>Bacillati</taxon>
        <taxon>Actinomycetota</taxon>
        <taxon>Actinomycetes</taxon>
        <taxon>Kitasatosporales</taxon>
        <taxon>Streptomycetaceae</taxon>
        <taxon>Streptomyces</taxon>
    </lineage>
</organism>
<feature type="compositionally biased region" description="Basic residues" evidence="7">
    <location>
        <begin position="1"/>
        <end position="11"/>
    </location>
</feature>
<dbReference type="PANTHER" id="PTHR30177:SF4">
    <property type="entry name" value="OSMOPROTECTANT IMPORT PERMEASE PROTEIN OSMW"/>
    <property type="match status" value="1"/>
</dbReference>
<keyword evidence="4 6" id="KW-1133">Transmembrane helix</keyword>
<dbReference type="Pfam" id="PF00528">
    <property type="entry name" value="BPD_transp_1"/>
    <property type="match status" value="1"/>
</dbReference>
<keyword evidence="5 6" id="KW-0472">Membrane</keyword>
<dbReference type="InterPro" id="IPR035906">
    <property type="entry name" value="MetI-like_sf"/>
</dbReference>
<evidence type="ECO:0000256" key="3">
    <source>
        <dbReference type="ARBA" id="ARBA00022692"/>
    </source>
</evidence>
<dbReference type="Proteomes" id="UP001335325">
    <property type="component" value="Chromosome"/>
</dbReference>
<comment type="subcellular location">
    <subcellularLocation>
        <location evidence="6">Cell membrane</location>
        <topology evidence="6">Multi-pass membrane protein</topology>
    </subcellularLocation>
    <subcellularLocation>
        <location evidence="1">Membrane</location>
        <topology evidence="1">Multi-pass membrane protein</topology>
    </subcellularLocation>
</comment>
<feature type="transmembrane region" description="Helical" evidence="6">
    <location>
        <begin position="148"/>
        <end position="171"/>
    </location>
</feature>
<evidence type="ECO:0000256" key="2">
    <source>
        <dbReference type="ARBA" id="ARBA00022448"/>
    </source>
</evidence>
<dbReference type="PANTHER" id="PTHR30177">
    <property type="entry name" value="GLYCINE BETAINE/L-PROLINE TRANSPORT SYSTEM PERMEASE PROTEIN PROW"/>
    <property type="match status" value="1"/>
</dbReference>
<feature type="compositionally biased region" description="Basic and acidic residues" evidence="7">
    <location>
        <begin position="29"/>
        <end position="41"/>
    </location>
</feature>
<reference evidence="9 10" key="1">
    <citation type="submission" date="2022-10" db="EMBL/GenBank/DDBJ databases">
        <title>The complete genomes of actinobacterial strains from the NBC collection.</title>
        <authorList>
            <person name="Joergensen T.S."/>
            <person name="Alvarez Arevalo M."/>
            <person name="Sterndorff E.B."/>
            <person name="Faurdal D."/>
            <person name="Vuksanovic O."/>
            <person name="Mourched A.-S."/>
            <person name="Charusanti P."/>
            <person name="Shaw S."/>
            <person name="Blin K."/>
            <person name="Weber T."/>
        </authorList>
    </citation>
    <scope>NUCLEOTIDE SEQUENCE [LARGE SCALE GENOMIC DNA]</scope>
    <source>
        <strain evidence="9 10">NBC 01753</strain>
    </source>
</reference>
<dbReference type="SUPFAM" id="SSF161098">
    <property type="entry name" value="MetI-like"/>
    <property type="match status" value="1"/>
</dbReference>
<feature type="transmembrane region" description="Helical" evidence="6">
    <location>
        <begin position="71"/>
        <end position="89"/>
    </location>
</feature>
<dbReference type="InterPro" id="IPR051204">
    <property type="entry name" value="ABC_transp_perm/SBD"/>
</dbReference>
<gene>
    <name evidence="9" type="ORF">OIE73_14740</name>
</gene>